<dbReference type="RefSeq" id="WP_209142383.1">
    <property type="nucleotide sequence ID" value="NZ_JAGHKP010000001.1"/>
</dbReference>
<keyword evidence="1" id="KW-1133">Transmembrane helix</keyword>
<sequence>MPDSPHTIVCPDCRHVHESWNADTEYFGCSECASWFQKKDGRFVKLLRNAKATTSPVLEPGETGIIDGQEYRMMGFAQRNEPGQPERWQEYWLKDVLTGKTVWLSEYNGHWLFVQNIPETELTPELKKQLEEDKIAVYQNEDFELFTEYKAVYYHLSGEFPYDPTTEKAVVCREYIAPPLLLALENDQGDKDYSISRYMRPRDMKKAFNLKYYLPIREGVSPAQPFSRWFTSGEVIVTALIFCAIVFIAQYFYASNAMYKEVYSHVVQVNDSTVAKPIVSPSFEITGGVSNLEVSSYAILSNNWVEAAIDLVNEQTGEEKSFATGVEYYHGVDGGESWSEGSMGTKELLCTVEPGRYHMVVNLFKDQSVDGAELNIVLRQDVATWWNALWAMGIMAGFAAIVFAWENNFEKNRWYNSPFTTYTYDE</sequence>
<protein>
    <submittedName>
        <fullName evidence="3">DUF4178 domain-containing protein</fullName>
    </submittedName>
</protein>
<dbReference type="EMBL" id="JAGHKP010000001">
    <property type="protein sequence ID" value="MBO9150790.1"/>
    <property type="molecule type" value="Genomic_DNA"/>
</dbReference>
<dbReference type="Pfam" id="PF13785">
    <property type="entry name" value="DUF4178"/>
    <property type="match status" value="1"/>
</dbReference>
<accession>A0ABS3Y8G7</accession>
<keyword evidence="1" id="KW-0472">Membrane</keyword>
<comment type="caution">
    <text evidence="3">The sequence shown here is derived from an EMBL/GenBank/DDBJ whole genome shotgun (WGS) entry which is preliminary data.</text>
</comment>
<evidence type="ECO:0000313" key="4">
    <source>
        <dbReference type="Proteomes" id="UP000679126"/>
    </source>
</evidence>
<evidence type="ECO:0000313" key="3">
    <source>
        <dbReference type="EMBL" id="MBO9150790.1"/>
    </source>
</evidence>
<reference evidence="4" key="1">
    <citation type="submission" date="2021-03" db="EMBL/GenBank/DDBJ databases">
        <title>Assistant Professor.</title>
        <authorList>
            <person name="Huq M.A."/>
        </authorList>
    </citation>
    <scope>NUCLEOTIDE SEQUENCE [LARGE SCALE GENOMIC DNA]</scope>
    <source>
        <strain evidence="4">MAH-28</strain>
    </source>
</reference>
<feature type="domain" description="DUF4178" evidence="2">
    <location>
        <begin position="60"/>
        <end position="201"/>
    </location>
</feature>
<keyword evidence="1" id="KW-0812">Transmembrane</keyword>
<organism evidence="3 4">
    <name type="scientific">Chitinophaga chungangae</name>
    <dbReference type="NCBI Taxonomy" id="2821488"/>
    <lineage>
        <taxon>Bacteria</taxon>
        <taxon>Pseudomonadati</taxon>
        <taxon>Bacteroidota</taxon>
        <taxon>Chitinophagia</taxon>
        <taxon>Chitinophagales</taxon>
        <taxon>Chitinophagaceae</taxon>
        <taxon>Chitinophaga</taxon>
    </lineage>
</organism>
<feature type="transmembrane region" description="Helical" evidence="1">
    <location>
        <begin position="235"/>
        <end position="254"/>
    </location>
</feature>
<feature type="transmembrane region" description="Helical" evidence="1">
    <location>
        <begin position="385"/>
        <end position="405"/>
    </location>
</feature>
<evidence type="ECO:0000259" key="2">
    <source>
        <dbReference type="Pfam" id="PF13785"/>
    </source>
</evidence>
<name>A0ABS3Y8G7_9BACT</name>
<dbReference type="Proteomes" id="UP000679126">
    <property type="component" value="Unassembled WGS sequence"/>
</dbReference>
<keyword evidence="4" id="KW-1185">Reference proteome</keyword>
<gene>
    <name evidence="3" type="ORF">J7I43_01110</name>
</gene>
<dbReference type="InterPro" id="IPR025235">
    <property type="entry name" value="DUF4178"/>
</dbReference>
<proteinExistence type="predicted"/>
<evidence type="ECO:0000256" key="1">
    <source>
        <dbReference type="SAM" id="Phobius"/>
    </source>
</evidence>